<gene>
    <name evidence="3" type="ORF">AMPC_01960</name>
</gene>
<sequence>MPETVLLTGATGYLGAALRSRAVVEGARCLAVGRRPRAEEGYRQLDLAAGPEAVAALLRAERPQVIFHLAGGAAGDPFALNLPPLRNLLAALRSIPGYLPRLVTAGSAAEYGDLGPDPIDEGARERPVTEYGVAKLAQARLVALARRGGLPTVVGRVFNAIGPGMPPTLASARFAREVRAAIASGARHVTVGDLSTVRDYLDVEDVAAALWALGHGALSDPIVNVCSGEGVRTGEVLAEIQRQLGVSLEVRTDPGLVRGPFDVPVSVGRNDRLRAALGEAPRFSLPRAVARLLDGG</sequence>
<dbReference type="RefSeq" id="WP_248343691.1">
    <property type="nucleotide sequence ID" value="NZ_AP025592.1"/>
</dbReference>
<feature type="domain" description="NAD-dependent epimerase/dehydratase" evidence="2">
    <location>
        <begin position="5"/>
        <end position="215"/>
    </location>
</feature>
<dbReference type="EMBL" id="AP025592">
    <property type="protein sequence ID" value="BDG07083.1"/>
    <property type="molecule type" value="Genomic_DNA"/>
</dbReference>
<accession>A0ABN6N4W1</accession>
<dbReference type="Gene3D" id="3.40.50.720">
    <property type="entry name" value="NAD(P)-binding Rossmann-like Domain"/>
    <property type="match status" value="1"/>
</dbReference>
<name>A0ABN6N4W1_9BACT</name>
<evidence type="ECO:0000259" key="2">
    <source>
        <dbReference type="Pfam" id="PF01370"/>
    </source>
</evidence>
<dbReference type="Proteomes" id="UP001162734">
    <property type="component" value="Chromosome"/>
</dbReference>
<evidence type="ECO:0000256" key="1">
    <source>
        <dbReference type="ARBA" id="ARBA00007637"/>
    </source>
</evidence>
<keyword evidence="4" id="KW-1185">Reference proteome</keyword>
<protein>
    <submittedName>
        <fullName evidence="3">GDP-mannose 4,6-dehydratase</fullName>
    </submittedName>
</protein>
<dbReference type="InterPro" id="IPR036291">
    <property type="entry name" value="NAD(P)-bd_dom_sf"/>
</dbReference>
<reference evidence="4" key="1">
    <citation type="journal article" date="2022" name="Int. J. Syst. Evol. Microbiol.">
        <title>Anaeromyxobacter oryzae sp. nov., Anaeromyxobacter diazotrophicus sp. nov. and Anaeromyxobacter paludicola sp. nov., isolated from paddy soils.</title>
        <authorList>
            <person name="Itoh H."/>
            <person name="Xu Z."/>
            <person name="Mise K."/>
            <person name="Masuda Y."/>
            <person name="Ushijima N."/>
            <person name="Hayakawa C."/>
            <person name="Shiratori Y."/>
            <person name="Senoo K."/>
        </authorList>
    </citation>
    <scope>NUCLEOTIDE SEQUENCE [LARGE SCALE GENOMIC DNA]</scope>
    <source>
        <strain evidence="4">Red630</strain>
    </source>
</reference>
<dbReference type="InterPro" id="IPR001509">
    <property type="entry name" value="Epimerase_deHydtase"/>
</dbReference>
<comment type="similarity">
    <text evidence="1">Belongs to the NAD(P)-dependent epimerase/dehydratase family.</text>
</comment>
<evidence type="ECO:0000313" key="3">
    <source>
        <dbReference type="EMBL" id="BDG07083.1"/>
    </source>
</evidence>
<organism evidence="3 4">
    <name type="scientific">Anaeromyxobacter paludicola</name>
    <dbReference type="NCBI Taxonomy" id="2918171"/>
    <lineage>
        <taxon>Bacteria</taxon>
        <taxon>Pseudomonadati</taxon>
        <taxon>Myxococcota</taxon>
        <taxon>Myxococcia</taxon>
        <taxon>Myxococcales</taxon>
        <taxon>Cystobacterineae</taxon>
        <taxon>Anaeromyxobacteraceae</taxon>
        <taxon>Anaeromyxobacter</taxon>
    </lineage>
</organism>
<proteinExistence type="inferred from homology"/>
<evidence type="ECO:0000313" key="4">
    <source>
        <dbReference type="Proteomes" id="UP001162734"/>
    </source>
</evidence>
<dbReference type="Pfam" id="PF01370">
    <property type="entry name" value="Epimerase"/>
    <property type="match status" value="1"/>
</dbReference>
<dbReference type="Gene3D" id="3.90.25.10">
    <property type="entry name" value="UDP-galactose 4-epimerase, domain 1"/>
    <property type="match status" value="1"/>
</dbReference>
<dbReference type="PANTHER" id="PTHR43000">
    <property type="entry name" value="DTDP-D-GLUCOSE 4,6-DEHYDRATASE-RELATED"/>
    <property type="match status" value="1"/>
</dbReference>
<dbReference type="SUPFAM" id="SSF51735">
    <property type="entry name" value="NAD(P)-binding Rossmann-fold domains"/>
    <property type="match status" value="1"/>
</dbReference>